<accession>A0A915LC37</accession>
<dbReference type="AlphaFoldDB" id="A0A915LC37"/>
<proteinExistence type="predicted"/>
<reference evidence="2" key="1">
    <citation type="submission" date="2022-11" db="UniProtKB">
        <authorList>
            <consortium name="WormBaseParasite"/>
        </authorList>
    </citation>
    <scope>IDENTIFICATION</scope>
</reference>
<protein>
    <submittedName>
        <fullName evidence="2">Uncharacterized protein</fullName>
    </submittedName>
</protein>
<evidence type="ECO:0000313" key="2">
    <source>
        <dbReference type="WBParaSite" id="nRc.2.0.1.t47356-RA"/>
    </source>
</evidence>
<dbReference type="WBParaSite" id="nRc.2.0.1.t47356-RA">
    <property type="protein sequence ID" value="nRc.2.0.1.t47356-RA"/>
    <property type="gene ID" value="nRc.2.0.1.g47356"/>
</dbReference>
<keyword evidence="1" id="KW-1185">Reference proteome</keyword>
<dbReference type="Proteomes" id="UP000887565">
    <property type="component" value="Unplaced"/>
</dbReference>
<name>A0A915LC37_ROMCU</name>
<sequence>MQSASFGVKNILGGMLDKWFQAKRGDSLGSAGRIEQIDCSDIFGNRSSIRNDERSNEIRLDFVGFLSVDGADNLVDSFNHWNIVGNSRGGCAKLLESITRFQPKIVDFVCISYGQAAVVVICGCMGCSWGQPGVNIDKRFPGVSAVHCWIDICLCGGAGQRYLRYSRHTSTCGEGVQIDYIAAT</sequence>
<organism evidence="1 2">
    <name type="scientific">Romanomermis culicivorax</name>
    <name type="common">Nematode worm</name>
    <dbReference type="NCBI Taxonomy" id="13658"/>
    <lineage>
        <taxon>Eukaryota</taxon>
        <taxon>Metazoa</taxon>
        <taxon>Ecdysozoa</taxon>
        <taxon>Nematoda</taxon>
        <taxon>Enoplea</taxon>
        <taxon>Dorylaimia</taxon>
        <taxon>Mermithida</taxon>
        <taxon>Mermithoidea</taxon>
        <taxon>Mermithidae</taxon>
        <taxon>Romanomermis</taxon>
    </lineage>
</organism>
<evidence type="ECO:0000313" key="1">
    <source>
        <dbReference type="Proteomes" id="UP000887565"/>
    </source>
</evidence>